<keyword evidence="8 14" id="KW-0695">RNA-directed DNA polymerase</keyword>
<dbReference type="InterPro" id="IPR036397">
    <property type="entry name" value="RNaseH_sf"/>
</dbReference>
<gene>
    <name evidence="14" type="ORF">CMUS01_16579</name>
</gene>
<comment type="caution">
    <text evidence="14">The sequence shown here is derived from an EMBL/GenBank/DDBJ whole genome shotgun (WGS) entry which is preliminary data.</text>
</comment>
<keyword evidence="9" id="KW-0808">Transferase</keyword>
<evidence type="ECO:0000256" key="5">
    <source>
        <dbReference type="ARBA" id="ARBA00022801"/>
    </source>
</evidence>
<feature type="region of interest" description="Disordered" evidence="12">
    <location>
        <begin position="246"/>
        <end position="276"/>
    </location>
</feature>
<evidence type="ECO:0000256" key="6">
    <source>
        <dbReference type="ARBA" id="ARBA00022842"/>
    </source>
</evidence>
<name>A0A8H6ILZ3_9PEZI</name>
<evidence type="ECO:0000256" key="8">
    <source>
        <dbReference type="ARBA" id="ARBA00022918"/>
    </source>
</evidence>
<dbReference type="InterPro" id="IPR039537">
    <property type="entry name" value="Retrotran_Ty1/copia-like"/>
</dbReference>
<organism evidence="14 15">
    <name type="scientific">Colletotrichum musicola</name>
    <dbReference type="NCBI Taxonomy" id="2175873"/>
    <lineage>
        <taxon>Eukaryota</taxon>
        <taxon>Fungi</taxon>
        <taxon>Dikarya</taxon>
        <taxon>Ascomycota</taxon>
        <taxon>Pezizomycotina</taxon>
        <taxon>Sordariomycetes</taxon>
        <taxon>Hypocreomycetidae</taxon>
        <taxon>Glomerellales</taxon>
        <taxon>Glomerellaceae</taxon>
        <taxon>Colletotrichum</taxon>
        <taxon>Colletotrichum orchidearum species complex</taxon>
    </lineage>
</organism>
<dbReference type="GO" id="GO:0016787">
    <property type="term" value="F:hydrolase activity"/>
    <property type="evidence" value="ECO:0007669"/>
    <property type="project" value="UniProtKB-KW"/>
</dbReference>
<protein>
    <submittedName>
        <fullName evidence="14">Reverse transcriptase domain protein</fullName>
    </submittedName>
</protein>
<keyword evidence="9" id="KW-0239">DNA-directed DNA polymerase</keyword>
<evidence type="ECO:0000256" key="11">
    <source>
        <dbReference type="ARBA" id="ARBA00023172"/>
    </source>
</evidence>
<feature type="compositionally biased region" description="Acidic residues" evidence="12">
    <location>
        <begin position="254"/>
        <end position="264"/>
    </location>
</feature>
<dbReference type="GO" id="GO:0006310">
    <property type="term" value="P:DNA recombination"/>
    <property type="evidence" value="ECO:0007669"/>
    <property type="project" value="UniProtKB-KW"/>
</dbReference>
<dbReference type="EMBL" id="WIGM01002012">
    <property type="protein sequence ID" value="KAF6785180.1"/>
    <property type="molecule type" value="Genomic_DNA"/>
</dbReference>
<dbReference type="GO" id="GO:0003677">
    <property type="term" value="F:DNA binding"/>
    <property type="evidence" value="ECO:0007669"/>
    <property type="project" value="UniProtKB-KW"/>
</dbReference>
<dbReference type="SUPFAM" id="SSF53098">
    <property type="entry name" value="Ribonuclease H-like"/>
    <property type="match status" value="1"/>
</dbReference>
<keyword evidence="3" id="KW-0479">Metal-binding</keyword>
<dbReference type="InterPro" id="IPR012337">
    <property type="entry name" value="RNaseH-like_sf"/>
</dbReference>
<sequence>MHRRLIHAHVSRVVEACRRIGITFPRLEIEAFHCEACYLAKSTEIISRDKPLPLTQISEEIYVDVIEKVFYDPHFAHTRLDPTTTYTPSINGSVERAGRTIVEAARTQLIESGLGEDLWDYSIDSTIQILNLLPSISKGKLSPHEIIARELNLDVDRETPRIMHLRTWGCVAYVHRKGPNRPLRSSKIEARAMKGYLVGYDSLRGHIYYVYVPEEDKVFRCRDVRFHEEPGKTVLNLLAKEPLRSDETDFRDPDDTDPTDEAMAEAETTTQGRSRRAATIKDPGYYRLAHRVRSYNKKAFLVADVAVA</sequence>
<evidence type="ECO:0000259" key="13">
    <source>
        <dbReference type="Pfam" id="PF25597"/>
    </source>
</evidence>
<dbReference type="GO" id="GO:0015074">
    <property type="term" value="P:DNA integration"/>
    <property type="evidence" value="ECO:0007669"/>
    <property type="project" value="UniProtKB-KW"/>
</dbReference>
<evidence type="ECO:0000256" key="2">
    <source>
        <dbReference type="ARBA" id="ARBA00022722"/>
    </source>
</evidence>
<evidence type="ECO:0000256" key="9">
    <source>
        <dbReference type="ARBA" id="ARBA00022932"/>
    </source>
</evidence>
<dbReference type="Proteomes" id="UP000639643">
    <property type="component" value="Unassembled WGS sequence"/>
</dbReference>
<accession>A0A8H6ILZ3</accession>
<dbReference type="InterPro" id="IPR057670">
    <property type="entry name" value="SH3_retrovirus"/>
</dbReference>
<keyword evidence="5" id="KW-0378">Hydrolase</keyword>
<keyword evidence="7" id="KW-0229">DNA integration</keyword>
<dbReference type="Gene3D" id="3.30.420.10">
    <property type="entry name" value="Ribonuclease H-like superfamily/Ribonuclease H"/>
    <property type="match status" value="1"/>
</dbReference>
<evidence type="ECO:0000256" key="4">
    <source>
        <dbReference type="ARBA" id="ARBA00022759"/>
    </source>
</evidence>
<evidence type="ECO:0000256" key="1">
    <source>
        <dbReference type="ARBA" id="ARBA00022695"/>
    </source>
</evidence>
<reference evidence="14" key="1">
    <citation type="journal article" date="2020" name="Phytopathology">
        <title>Genome Sequence Resources of Colletotrichum truncatum, C. plurivorum, C. musicola, and C. sojae: Four Species Pathogenic to Soybean (Glycine max).</title>
        <authorList>
            <person name="Rogerio F."/>
            <person name="Boufleur T.R."/>
            <person name="Ciampi-Guillardi M."/>
            <person name="Sukno S.A."/>
            <person name="Thon M.R."/>
            <person name="Massola Junior N.S."/>
            <person name="Baroncelli R."/>
        </authorList>
    </citation>
    <scope>NUCLEOTIDE SEQUENCE</scope>
    <source>
        <strain evidence="14">LFN0074</strain>
    </source>
</reference>
<dbReference type="GO" id="GO:0003964">
    <property type="term" value="F:RNA-directed DNA polymerase activity"/>
    <property type="evidence" value="ECO:0007669"/>
    <property type="project" value="UniProtKB-KW"/>
</dbReference>
<dbReference type="AlphaFoldDB" id="A0A8H6ILZ3"/>
<keyword evidence="11" id="KW-0233">DNA recombination</keyword>
<evidence type="ECO:0000313" key="14">
    <source>
        <dbReference type="EMBL" id="KAF6785180.1"/>
    </source>
</evidence>
<evidence type="ECO:0000256" key="3">
    <source>
        <dbReference type="ARBA" id="ARBA00022723"/>
    </source>
</evidence>
<keyword evidence="1" id="KW-0548">Nucleotidyltransferase</keyword>
<keyword evidence="6" id="KW-0460">Magnesium</keyword>
<dbReference type="GO" id="GO:0003887">
    <property type="term" value="F:DNA-directed DNA polymerase activity"/>
    <property type="evidence" value="ECO:0007669"/>
    <property type="project" value="UniProtKB-KW"/>
</dbReference>
<dbReference type="GO" id="GO:0046872">
    <property type="term" value="F:metal ion binding"/>
    <property type="evidence" value="ECO:0007669"/>
    <property type="project" value="UniProtKB-KW"/>
</dbReference>
<evidence type="ECO:0000256" key="7">
    <source>
        <dbReference type="ARBA" id="ARBA00022908"/>
    </source>
</evidence>
<keyword evidence="10" id="KW-0238">DNA-binding</keyword>
<keyword evidence="15" id="KW-1185">Reference proteome</keyword>
<evidence type="ECO:0000313" key="15">
    <source>
        <dbReference type="Proteomes" id="UP000639643"/>
    </source>
</evidence>
<dbReference type="GO" id="GO:0004519">
    <property type="term" value="F:endonuclease activity"/>
    <property type="evidence" value="ECO:0007669"/>
    <property type="project" value="UniProtKB-KW"/>
</dbReference>
<dbReference type="PANTHER" id="PTHR42648:SF11">
    <property type="entry name" value="TRANSPOSON TY4-P GAG-POL POLYPROTEIN"/>
    <property type="match status" value="1"/>
</dbReference>
<evidence type="ECO:0000256" key="10">
    <source>
        <dbReference type="ARBA" id="ARBA00023125"/>
    </source>
</evidence>
<feature type="domain" description="Retroviral polymerase SH3-like" evidence="13">
    <location>
        <begin position="170"/>
        <end position="229"/>
    </location>
</feature>
<proteinExistence type="predicted"/>
<evidence type="ECO:0000256" key="12">
    <source>
        <dbReference type="SAM" id="MobiDB-lite"/>
    </source>
</evidence>
<dbReference type="PANTHER" id="PTHR42648">
    <property type="entry name" value="TRANSPOSASE, PUTATIVE-RELATED"/>
    <property type="match status" value="1"/>
</dbReference>
<keyword evidence="2" id="KW-0540">Nuclease</keyword>
<dbReference type="Pfam" id="PF25597">
    <property type="entry name" value="SH3_retrovirus"/>
    <property type="match status" value="1"/>
</dbReference>
<keyword evidence="4" id="KW-0255">Endonuclease</keyword>
<dbReference type="OrthoDB" id="5151897at2759"/>